<dbReference type="GO" id="GO:0016209">
    <property type="term" value="F:antioxidant activity"/>
    <property type="evidence" value="ECO:0007669"/>
    <property type="project" value="InterPro"/>
</dbReference>
<dbReference type="InterPro" id="IPR036249">
    <property type="entry name" value="Thioredoxin-like_sf"/>
</dbReference>
<evidence type="ECO:0000313" key="2">
    <source>
        <dbReference type="EMBL" id="ADO69174.1"/>
    </source>
</evidence>
<dbReference type="Proteomes" id="UP000032702">
    <property type="component" value="Unassembled WGS sequence"/>
</dbReference>
<dbReference type="GO" id="GO:0016491">
    <property type="term" value="F:oxidoreductase activity"/>
    <property type="evidence" value="ECO:0007669"/>
    <property type="project" value="InterPro"/>
</dbReference>
<organism evidence="3 5">
    <name type="scientific">Stigmatella aurantiaca (strain DW4/3-1)</name>
    <dbReference type="NCBI Taxonomy" id="378806"/>
    <lineage>
        <taxon>Bacteria</taxon>
        <taxon>Pseudomonadati</taxon>
        <taxon>Myxococcota</taxon>
        <taxon>Myxococcia</taxon>
        <taxon>Myxococcales</taxon>
        <taxon>Cystobacterineae</taxon>
        <taxon>Archangiaceae</taxon>
        <taxon>Stigmatella</taxon>
    </lineage>
</organism>
<dbReference type="EMBL" id="AAMD01000010">
    <property type="protein sequence ID" value="EAU68925.1"/>
    <property type="molecule type" value="Genomic_DNA"/>
</dbReference>
<dbReference type="CDD" id="cd02966">
    <property type="entry name" value="TlpA_like_family"/>
    <property type="match status" value="1"/>
</dbReference>
<dbReference type="InterPro" id="IPR000866">
    <property type="entry name" value="AhpC/TSA"/>
</dbReference>
<reference evidence="3 5" key="1">
    <citation type="submission" date="2006-04" db="EMBL/GenBank/DDBJ databases">
        <authorList>
            <person name="Nierman W.C."/>
        </authorList>
    </citation>
    <scope>NUCLEOTIDE SEQUENCE [LARGE SCALE GENOMIC DNA]</scope>
    <source>
        <strain evidence="3 5">DW4/3-1</strain>
    </source>
</reference>
<name>Q09B69_STIAD</name>
<protein>
    <submittedName>
        <fullName evidence="2">Conserved uncharacterized protein</fullName>
    </submittedName>
</protein>
<evidence type="ECO:0000259" key="1">
    <source>
        <dbReference type="PROSITE" id="PS51352"/>
    </source>
</evidence>
<dbReference type="eggNOG" id="COG0526">
    <property type="taxonomic scope" value="Bacteria"/>
</dbReference>
<feature type="domain" description="Thioredoxin" evidence="1">
    <location>
        <begin position="1"/>
        <end position="146"/>
    </location>
</feature>
<evidence type="ECO:0000313" key="3">
    <source>
        <dbReference type="EMBL" id="EAU68925.1"/>
    </source>
</evidence>
<dbReference type="PROSITE" id="PS51352">
    <property type="entry name" value="THIOREDOXIN_2"/>
    <property type="match status" value="1"/>
</dbReference>
<dbReference type="InterPro" id="IPR050553">
    <property type="entry name" value="Thioredoxin_ResA/DsbE_sf"/>
</dbReference>
<evidence type="ECO:0000313" key="4">
    <source>
        <dbReference type="Proteomes" id="UP000001351"/>
    </source>
</evidence>
<dbReference type="Proteomes" id="UP000001351">
    <property type="component" value="Chromosome"/>
</dbReference>
<dbReference type="Gene3D" id="3.40.30.10">
    <property type="entry name" value="Glutaredoxin"/>
    <property type="match status" value="1"/>
</dbReference>
<dbReference type="Pfam" id="PF00578">
    <property type="entry name" value="AhpC-TSA"/>
    <property type="match status" value="1"/>
</dbReference>
<proteinExistence type="predicted"/>
<dbReference type="KEGG" id="sur:STAUR_1370"/>
<accession>Q09B69</accession>
<dbReference type="SUPFAM" id="SSF52833">
    <property type="entry name" value="Thioredoxin-like"/>
    <property type="match status" value="1"/>
</dbReference>
<reference evidence="2 4" key="2">
    <citation type="journal article" date="2011" name="Mol. Biol. Evol.">
        <title>Comparative genomic analysis of fruiting body formation in Myxococcales.</title>
        <authorList>
            <person name="Huntley S."/>
            <person name="Hamann N."/>
            <person name="Wegener-Feldbrugge S."/>
            <person name="Treuner-Lange A."/>
            <person name="Kube M."/>
            <person name="Reinhardt R."/>
            <person name="Klages S."/>
            <person name="Muller R."/>
            <person name="Ronning C.M."/>
            <person name="Nierman W.C."/>
            <person name="Sogaard-Andersen L."/>
        </authorList>
    </citation>
    <scope>NUCLEOTIDE SEQUENCE [LARGE SCALE GENOMIC DNA]</scope>
    <source>
        <strain evidence="2 4">DW4/3-1</strain>
    </source>
</reference>
<dbReference type="HOGENOM" id="CLU_1575827_0_0_7"/>
<dbReference type="STRING" id="378806.STAUR_1370"/>
<dbReference type="OrthoDB" id="9811352at2"/>
<keyword evidence="4" id="KW-1185">Reference proteome</keyword>
<dbReference type="AlphaFoldDB" id="Q09B69"/>
<dbReference type="PATRIC" id="fig|378806.16.peg.8334"/>
<gene>
    <name evidence="2" type="ordered locus">STAUR_1370</name>
    <name evidence="3" type="ORF">STIAU_0309</name>
</gene>
<evidence type="ECO:0000313" key="5">
    <source>
        <dbReference type="Proteomes" id="UP000032702"/>
    </source>
</evidence>
<sequence length="157" mass="17340">MSMPKIPLKLLDPEGGWVNAPVHVSELDGQPILLHFWSMNCHDCAVQFAEVKRWIDAFGPRGLRIIGVDVTHSDEELRDTNAVEAFARQHELSCPIAVDDGSMAKAYRVTKHPSFLIFNADGWLRHHFSGSDALRKTQSILEGLMQTGAPAEASPAP</sequence>
<dbReference type="EMBL" id="CP002271">
    <property type="protein sequence ID" value="ADO69174.1"/>
    <property type="molecule type" value="Genomic_DNA"/>
</dbReference>
<dbReference type="InterPro" id="IPR013766">
    <property type="entry name" value="Thioredoxin_domain"/>
</dbReference>
<dbReference type="PANTHER" id="PTHR42852">
    <property type="entry name" value="THIOL:DISULFIDE INTERCHANGE PROTEIN DSBE"/>
    <property type="match status" value="1"/>
</dbReference>
<dbReference type="PANTHER" id="PTHR42852:SF12">
    <property type="entry name" value="THIOL-DISULFIDE OXIDOREDUCTASE YKUV"/>
    <property type="match status" value="1"/>
</dbReference>
<dbReference type="RefSeq" id="WP_002611275.1">
    <property type="nucleotide sequence ID" value="NC_014623.1"/>
</dbReference>